<dbReference type="InterPro" id="IPR015883">
    <property type="entry name" value="Glyco_hydro_20_cat"/>
</dbReference>
<protein>
    <recommendedName>
        <fullName evidence="3">beta-N-acetylhexosaminidase</fullName>
        <ecNumber evidence="3">3.2.1.52</ecNumber>
    </recommendedName>
    <alternativeName>
        <fullName evidence="6">Beta-N-acetylhexosaminidase</fullName>
    </alternativeName>
    <alternativeName>
        <fullName evidence="7">N-acetyl-beta-glucosaminidase</fullName>
    </alternativeName>
</protein>
<comment type="caution">
    <text evidence="9">The sequence shown here is derived from an EMBL/GenBank/DDBJ whole genome shotgun (WGS) entry which is preliminary data.</text>
</comment>
<dbReference type="InterPro" id="IPR014756">
    <property type="entry name" value="Ig_E-set"/>
</dbReference>
<keyword evidence="4" id="KW-0378">Hydrolase</keyword>
<dbReference type="PANTHER" id="PTHR22600:SF57">
    <property type="entry name" value="BETA-N-ACETYLHEXOSAMINIDASE"/>
    <property type="match status" value="1"/>
</dbReference>
<dbReference type="EMBL" id="JAKEVZ010000013">
    <property type="protein sequence ID" value="MCF1752619.1"/>
    <property type="molecule type" value="Genomic_DNA"/>
</dbReference>
<name>A0ABS9BX36_9BACT</name>
<evidence type="ECO:0000256" key="4">
    <source>
        <dbReference type="ARBA" id="ARBA00022801"/>
    </source>
</evidence>
<proteinExistence type="inferred from homology"/>
<dbReference type="Gene3D" id="2.60.40.290">
    <property type="match status" value="1"/>
</dbReference>
<organism evidence="9 10">
    <name type="scientific">Mariniradius sediminis</name>
    <dbReference type="NCBI Taxonomy" id="2909237"/>
    <lineage>
        <taxon>Bacteria</taxon>
        <taxon>Pseudomonadati</taxon>
        <taxon>Bacteroidota</taxon>
        <taxon>Cytophagia</taxon>
        <taxon>Cytophagales</taxon>
        <taxon>Cyclobacteriaceae</taxon>
        <taxon>Mariniradius</taxon>
    </lineage>
</organism>
<dbReference type="Pfam" id="PF00728">
    <property type="entry name" value="Glyco_hydro_20"/>
    <property type="match status" value="1"/>
</dbReference>
<accession>A0ABS9BX36</accession>
<dbReference type="InterPro" id="IPR017853">
    <property type="entry name" value="GH"/>
</dbReference>
<evidence type="ECO:0000259" key="8">
    <source>
        <dbReference type="SMART" id="SM01081"/>
    </source>
</evidence>
<evidence type="ECO:0000313" key="10">
    <source>
        <dbReference type="Proteomes" id="UP001201449"/>
    </source>
</evidence>
<evidence type="ECO:0000256" key="3">
    <source>
        <dbReference type="ARBA" id="ARBA00012663"/>
    </source>
</evidence>
<dbReference type="PRINTS" id="PR00738">
    <property type="entry name" value="GLHYDRLASE20"/>
</dbReference>
<dbReference type="InterPro" id="IPR012291">
    <property type="entry name" value="CBM2_carb-bd_dom_sf"/>
</dbReference>
<dbReference type="InterPro" id="IPR029018">
    <property type="entry name" value="Hex-like_dom2"/>
</dbReference>
<dbReference type="Pfam" id="PF02838">
    <property type="entry name" value="Glyco_hydro_20b"/>
    <property type="match status" value="1"/>
</dbReference>
<evidence type="ECO:0000256" key="1">
    <source>
        <dbReference type="ARBA" id="ARBA00001231"/>
    </source>
</evidence>
<reference evidence="9 10" key="1">
    <citation type="submission" date="2022-01" db="EMBL/GenBank/DDBJ databases">
        <title>Mariniradius saccharolyticus sp. nov., isolated from sediment of a river.</title>
        <authorList>
            <person name="Liu H."/>
        </authorList>
    </citation>
    <scope>NUCLEOTIDE SEQUENCE [LARGE SCALE GENOMIC DNA]</scope>
    <source>
        <strain evidence="9 10">RY-2</strain>
    </source>
</reference>
<feature type="domain" description="Chitobiase/beta-hexosaminidases N-terminal" evidence="8">
    <location>
        <begin position="32"/>
        <end position="178"/>
    </location>
</feature>
<dbReference type="SUPFAM" id="SSF81296">
    <property type="entry name" value="E set domains"/>
    <property type="match status" value="1"/>
</dbReference>
<dbReference type="SUPFAM" id="SSF55545">
    <property type="entry name" value="beta-N-acetylhexosaminidase-like domain"/>
    <property type="match status" value="1"/>
</dbReference>
<dbReference type="SMART" id="SM01081">
    <property type="entry name" value="CHB_HEX"/>
    <property type="match status" value="1"/>
</dbReference>
<evidence type="ECO:0000256" key="2">
    <source>
        <dbReference type="ARBA" id="ARBA00006285"/>
    </source>
</evidence>
<evidence type="ECO:0000256" key="7">
    <source>
        <dbReference type="ARBA" id="ARBA00033000"/>
    </source>
</evidence>
<dbReference type="Pfam" id="PF03173">
    <property type="entry name" value="CHB_HEX"/>
    <property type="match status" value="1"/>
</dbReference>
<sequence>MMLSKLLSYQKCIVLLAIFSGLFETSEAQSKGDLSVKWELTANQLQPKESHQARFVLTNNGKDALQPTWELYFNTIFLSIRPKVLTPGFVMEHLSGDFFRLKPKGELGSLSPGDSLEVVYTSDNFVLKNSHIPHGLYWVKDPKAKPETITDYRKTLIKVEDLAKLAAGTPTPIPTDEFTYRQNESLSLLEKSDLPPFVPVPKSYKYSNGVFTFRSNPKVYIDPAFSELGDYLDQVLKTHLAGQISKASKSEADVLLLKSPDSAIPESYRLSVSKTIRIESATVQGAFYGIQSLLALVSEKSGSDRSQSLKLDYVEIEDWPDFGYRGFFLDIARNFQSKAAILKLLDLLAFYKLNVFHINMANDEAWRIEIPGLPELTEVGSKRGHTPKEVDNLWPYYGSGPFVDQSLHGTGFLSRDDYREILRYAKARHIQVIPEIGVPAHSKAAIVAMRKRYHDWMAKGDSIKAKEYLLEDLGDQSRYLSAQNFRDNTICVCQESTYRFYEKVVDEILLMYADADMPLRTFHTGGDEVPRGVWTQSPVCTEFLAKHPEIEGTEGLKGYFYRKIAAMFASKGLQVAGWEEIGQSPKTENGQQIHVPNQEFADKGFRVYAWNAVAGWGGEDMAYQLANAGYEVIVCNSSNFYFDLAYDMHPDEPGHQWSGFVDTKTAWRTVPYNHFISNDTDMYGKPIDVAALAKGKVSLNALGRQHIKGVQGQLWSETVKGQAMMEYYLLPKMLGYVERAWNAEPAWSLEPDPAIRDTKREEAWNIFANLLGQREIPRLAHLFGGFNVRMPRPGIILENGQTKTNIAYPGLGGR</sequence>
<evidence type="ECO:0000256" key="5">
    <source>
        <dbReference type="ARBA" id="ARBA00023295"/>
    </source>
</evidence>
<dbReference type="Gene3D" id="3.30.379.10">
    <property type="entry name" value="Chitobiase/beta-hexosaminidase domain 2-like"/>
    <property type="match status" value="1"/>
</dbReference>
<dbReference type="InterPro" id="IPR015882">
    <property type="entry name" value="HEX_bac_N"/>
</dbReference>
<dbReference type="InterPro" id="IPR025705">
    <property type="entry name" value="Beta_hexosaminidase_sua/sub"/>
</dbReference>
<evidence type="ECO:0000313" key="9">
    <source>
        <dbReference type="EMBL" id="MCF1752619.1"/>
    </source>
</evidence>
<keyword evidence="10" id="KW-1185">Reference proteome</keyword>
<comment type="similarity">
    <text evidence="2">Belongs to the glycosyl hydrolase 20 family.</text>
</comment>
<dbReference type="Proteomes" id="UP001201449">
    <property type="component" value="Unassembled WGS sequence"/>
</dbReference>
<dbReference type="EC" id="3.2.1.52" evidence="3"/>
<evidence type="ECO:0000256" key="6">
    <source>
        <dbReference type="ARBA" id="ARBA00030512"/>
    </source>
</evidence>
<dbReference type="InterPro" id="IPR004866">
    <property type="entry name" value="CHB/HEX_N_dom"/>
</dbReference>
<dbReference type="RefSeq" id="WP_234862486.1">
    <property type="nucleotide sequence ID" value="NZ_JAKEVZ010000013.1"/>
</dbReference>
<comment type="catalytic activity">
    <reaction evidence="1">
        <text>Hydrolysis of terminal non-reducing N-acetyl-D-hexosamine residues in N-acetyl-beta-D-hexosaminides.</text>
        <dbReference type="EC" id="3.2.1.52"/>
    </reaction>
</comment>
<dbReference type="InterPro" id="IPR008965">
    <property type="entry name" value="CBM2/CBM3_carb-bd_dom_sf"/>
</dbReference>
<dbReference type="SUPFAM" id="SSF49384">
    <property type="entry name" value="Carbohydrate-binding domain"/>
    <property type="match status" value="1"/>
</dbReference>
<dbReference type="SUPFAM" id="SSF51445">
    <property type="entry name" value="(Trans)glycosidases"/>
    <property type="match status" value="1"/>
</dbReference>
<dbReference type="PANTHER" id="PTHR22600">
    <property type="entry name" value="BETA-HEXOSAMINIDASE"/>
    <property type="match status" value="1"/>
</dbReference>
<dbReference type="Gene3D" id="3.20.20.80">
    <property type="entry name" value="Glycosidases"/>
    <property type="match status" value="1"/>
</dbReference>
<keyword evidence="5" id="KW-0326">Glycosidase</keyword>
<gene>
    <name evidence="9" type="ORF">L0U89_16285</name>
</gene>